<dbReference type="OrthoDB" id="922352at2"/>
<dbReference type="AlphaFoldDB" id="A0A369PWD2"/>
<dbReference type="InterPro" id="IPR032508">
    <property type="entry name" value="FecR_C"/>
</dbReference>
<dbReference type="PIRSF" id="PIRSF018266">
    <property type="entry name" value="FecR"/>
    <property type="match status" value="1"/>
</dbReference>
<name>A0A369PWD2_9SPHI</name>
<feature type="domain" description="Protein FecR C-terminal" evidence="3">
    <location>
        <begin position="268"/>
        <end position="337"/>
    </location>
</feature>
<evidence type="ECO:0000313" key="4">
    <source>
        <dbReference type="EMBL" id="RDC56540.1"/>
    </source>
</evidence>
<organism evidence="4 5">
    <name type="scientific">Pedobacter chinensis</name>
    <dbReference type="NCBI Taxonomy" id="2282421"/>
    <lineage>
        <taxon>Bacteria</taxon>
        <taxon>Pseudomonadati</taxon>
        <taxon>Bacteroidota</taxon>
        <taxon>Sphingobacteriia</taxon>
        <taxon>Sphingobacteriales</taxon>
        <taxon>Sphingobacteriaceae</taxon>
        <taxon>Pedobacter</taxon>
    </lineage>
</organism>
<protein>
    <submittedName>
        <fullName evidence="4">FecR family protein</fullName>
    </submittedName>
</protein>
<dbReference type="Gene3D" id="2.60.120.1440">
    <property type="match status" value="1"/>
</dbReference>
<keyword evidence="1" id="KW-1133">Transmembrane helix</keyword>
<evidence type="ECO:0000313" key="5">
    <source>
        <dbReference type="Proteomes" id="UP000253961"/>
    </source>
</evidence>
<sequence>MEKYPFGEETISRFFEGTLSEAQHQQVLDWLSVQNSDVLEAFMDRQLEMLEMDQFKTDQSAVDFSFIEWRIMKRRNKVNKLRTWSIGIAATMLPLAFLFLFLGKERSNKNVADVVSTQKQPDGKFERRNSSPSIQDFYLPDSSAIRLYPGATLSYTSASLNAERKVYLSGKAFFDVRHMEKRPFTVHTGTLRTVVLGTSFWVDASNGYKRILVNVKSGKVGVIEQGKPAIFLSPKESALFQSTGGLVKLTPPVKVGTKVPGKIAQSSLAFNQTPLNTVISELSGAFGREIIYQQGDNAEDAMPVSLNTKGKSLNEILKEIKTQIPIDYEIKQDRIIITRQ</sequence>
<dbReference type="PANTHER" id="PTHR30273:SF2">
    <property type="entry name" value="PROTEIN FECR"/>
    <property type="match status" value="1"/>
</dbReference>
<dbReference type="InterPro" id="IPR006860">
    <property type="entry name" value="FecR"/>
</dbReference>
<reference evidence="4 5" key="1">
    <citation type="submission" date="2018-07" db="EMBL/GenBank/DDBJ databases">
        <title>Pedobacter sp. nov., isolated from soil.</title>
        <authorList>
            <person name="Zhou L.Y."/>
            <person name="Du Z.J."/>
        </authorList>
    </citation>
    <scope>NUCLEOTIDE SEQUENCE [LARGE SCALE GENOMIC DNA]</scope>
    <source>
        <strain evidence="4 5">JDX94</strain>
    </source>
</reference>
<dbReference type="Gene3D" id="3.55.50.30">
    <property type="match status" value="1"/>
</dbReference>
<keyword evidence="1" id="KW-0812">Transmembrane</keyword>
<dbReference type="PANTHER" id="PTHR30273">
    <property type="entry name" value="PERIPLASMIC SIGNAL SENSOR AND SIGMA FACTOR ACTIVATOR FECR-RELATED"/>
    <property type="match status" value="1"/>
</dbReference>
<dbReference type="Pfam" id="PF04773">
    <property type="entry name" value="FecR"/>
    <property type="match status" value="1"/>
</dbReference>
<accession>A0A369PWD2</accession>
<keyword evidence="1" id="KW-0472">Membrane</keyword>
<dbReference type="InterPro" id="IPR012373">
    <property type="entry name" value="Ferrdict_sens_TM"/>
</dbReference>
<proteinExistence type="predicted"/>
<gene>
    <name evidence="4" type="ORF">DU508_13230</name>
</gene>
<feature type="domain" description="FecR protein" evidence="2">
    <location>
        <begin position="132"/>
        <end position="220"/>
    </location>
</feature>
<dbReference type="RefSeq" id="WP_115403259.1">
    <property type="nucleotide sequence ID" value="NZ_QPKV01000004.1"/>
</dbReference>
<comment type="caution">
    <text evidence="4">The sequence shown here is derived from an EMBL/GenBank/DDBJ whole genome shotgun (WGS) entry which is preliminary data.</text>
</comment>
<evidence type="ECO:0000256" key="1">
    <source>
        <dbReference type="SAM" id="Phobius"/>
    </source>
</evidence>
<dbReference type="GO" id="GO:0016989">
    <property type="term" value="F:sigma factor antagonist activity"/>
    <property type="evidence" value="ECO:0007669"/>
    <property type="project" value="TreeGrafter"/>
</dbReference>
<feature type="transmembrane region" description="Helical" evidence="1">
    <location>
        <begin position="81"/>
        <end position="102"/>
    </location>
</feature>
<keyword evidence="5" id="KW-1185">Reference proteome</keyword>
<dbReference type="Pfam" id="PF16344">
    <property type="entry name" value="FecR_C"/>
    <property type="match status" value="1"/>
</dbReference>
<dbReference type="EMBL" id="QPKV01000004">
    <property type="protein sequence ID" value="RDC56540.1"/>
    <property type="molecule type" value="Genomic_DNA"/>
</dbReference>
<evidence type="ECO:0000259" key="3">
    <source>
        <dbReference type="Pfam" id="PF16344"/>
    </source>
</evidence>
<dbReference type="Proteomes" id="UP000253961">
    <property type="component" value="Unassembled WGS sequence"/>
</dbReference>
<evidence type="ECO:0000259" key="2">
    <source>
        <dbReference type="Pfam" id="PF04773"/>
    </source>
</evidence>